<dbReference type="HAMAP" id="MF_00047">
    <property type="entry name" value="Dala_Dala_lig"/>
    <property type="match status" value="1"/>
</dbReference>
<dbReference type="GO" id="GO:0008716">
    <property type="term" value="F:D-alanine-D-alanine ligase activity"/>
    <property type="evidence" value="ECO:0007669"/>
    <property type="project" value="UniProtKB-UniRule"/>
</dbReference>
<feature type="active site" evidence="5">
    <location>
        <position position="153"/>
    </location>
</feature>
<dbReference type="GeneID" id="98002290"/>
<comment type="pathway">
    <text evidence="4">Cell wall biogenesis; peptidoglycan biosynthesis.</text>
</comment>
<protein>
    <recommendedName>
        <fullName evidence="4">D-alanine--D-alanine ligase</fullName>
        <ecNumber evidence="4">6.3.2.4</ecNumber>
    </recommendedName>
    <alternativeName>
        <fullName evidence="4">D-Ala-D-Ala ligase</fullName>
    </alternativeName>
    <alternativeName>
        <fullName evidence="4">D-alanylalanine synthetase</fullName>
    </alternativeName>
</protein>
<evidence type="ECO:0000313" key="10">
    <source>
        <dbReference type="Proteomes" id="UP000003560"/>
    </source>
</evidence>
<dbReference type="Pfam" id="PF07478">
    <property type="entry name" value="Dala_Dala_lig_C"/>
    <property type="match status" value="1"/>
</dbReference>
<keyword evidence="4" id="KW-0133">Cell shape</keyword>
<dbReference type="GO" id="GO:0008360">
    <property type="term" value="P:regulation of cell shape"/>
    <property type="evidence" value="ECO:0007669"/>
    <property type="project" value="UniProtKB-KW"/>
</dbReference>
<comment type="catalytic activity">
    <reaction evidence="4">
        <text>2 D-alanine + ATP = D-alanyl-D-alanine + ADP + phosphate + H(+)</text>
        <dbReference type="Rhea" id="RHEA:11224"/>
        <dbReference type="ChEBI" id="CHEBI:15378"/>
        <dbReference type="ChEBI" id="CHEBI:30616"/>
        <dbReference type="ChEBI" id="CHEBI:43474"/>
        <dbReference type="ChEBI" id="CHEBI:57416"/>
        <dbReference type="ChEBI" id="CHEBI:57822"/>
        <dbReference type="ChEBI" id="CHEBI:456216"/>
        <dbReference type="EC" id="6.3.2.4"/>
    </reaction>
</comment>
<dbReference type="EMBL" id="ABXJ01000128">
    <property type="protein sequence ID" value="EEA89675.1"/>
    <property type="molecule type" value="Genomic_DNA"/>
</dbReference>
<dbReference type="GO" id="GO:0005524">
    <property type="term" value="F:ATP binding"/>
    <property type="evidence" value="ECO:0007669"/>
    <property type="project" value="UniProtKB-UniRule"/>
</dbReference>
<dbReference type="InterPro" id="IPR005905">
    <property type="entry name" value="D_ala_D_ala"/>
</dbReference>
<proteinExistence type="inferred from homology"/>
<evidence type="ECO:0000256" key="2">
    <source>
        <dbReference type="ARBA" id="ARBA00022598"/>
    </source>
</evidence>
<evidence type="ECO:0000256" key="4">
    <source>
        <dbReference type="HAMAP-Rule" id="MF_00047"/>
    </source>
</evidence>
<keyword evidence="10" id="KW-1185">Reference proteome</keyword>
<feature type="domain" description="ATP-grasp" evidence="8">
    <location>
        <begin position="109"/>
        <end position="311"/>
    </location>
</feature>
<dbReference type="UniPathway" id="UPA00219"/>
<evidence type="ECO:0000256" key="1">
    <source>
        <dbReference type="ARBA" id="ARBA00010871"/>
    </source>
</evidence>
<feature type="binding site" evidence="6">
    <location>
        <position position="280"/>
    </location>
    <ligand>
        <name>Mg(2+)</name>
        <dbReference type="ChEBI" id="CHEBI:18420"/>
        <label>2</label>
    </ligand>
</feature>
<dbReference type="GO" id="GO:0071555">
    <property type="term" value="P:cell wall organization"/>
    <property type="evidence" value="ECO:0007669"/>
    <property type="project" value="UniProtKB-KW"/>
</dbReference>
<dbReference type="HOGENOM" id="CLU_039268_1_1_11"/>
<keyword evidence="6" id="KW-0479">Metal-binding</keyword>
<feature type="binding site" evidence="6">
    <location>
        <position position="278"/>
    </location>
    <ligand>
        <name>Mg(2+)</name>
        <dbReference type="ChEBI" id="CHEBI:18420"/>
        <label>1</label>
    </ligand>
</feature>
<dbReference type="Gene3D" id="3.40.50.20">
    <property type="match status" value="1"/>
</dbReference>
<dbReference type="SUPFAM" id="SSF56059">
    <property type="entry name" value="Glutathione synthetase ATP-binding domain-like"/>
    <property type="match status" value="1"/>
</dbReference>
<organism evidence="9 10">
    <name type="scientific">Collinsella stercoris DSM 13279</name>
    <dbReference type="NCBI Taxonomy" id="445975"/>
    <lineage>
        <taxon>Bacteria</taxon>
        <taxon>Bacillati</taxon>
        <taxon>Actinomycetota</taxon>
        <taxon>Coriobacteriia</taxon>
        <taxon>Coriobacteriales</taxon>
        <taxon>Coriobacteriaceae</taxon>
        <taxon>Collinsella</taxon>
    </lineage>
</organism>
<feature type="binding site" evidence="6">
    <location>
        <position position="266"/>
    </location>
    <ligand>
        <name>Mg(2+)</name>
        <dbReference type="ChEBI" id="CHEBI:18420"/>
        <label>1</label>
    </ligand>
</feature>
<evidence type="ECO:0000256" key="6">
    <source>
        <dbReference type="PIRSR" id="PIRSR039102-3"/>
    </source>
</evidence>
<name>B6GDN6_9ACTN</name>
<feature type="active site" evidence="5">
    <location>
        <position position="21"/>
    </location>
</feature>
<dbReference type="STRING" id="445975.COLSTE_02219"/>
<dbReference type="eggNOG" id="COG1181">
    <property type="taxonomic scope" value="Bacteria"/>
</dbReference>
<comment type="subcellular location">
    <subcellularLocation>
        <location evidence="4">Cytoplasm</location>
    </subcellularLocation>
</comment>
<dbReference type="InterPro" id="IPR013815">
    <property type="entry name" value="ATP_grasp_subdomain_1"/>
</dbReference>
<accession>B6GDN6</accession>
<dbReference type="GO" id="GO:0009252">
    <property type="term" value="P:peptidoglycan biosynthetic process"/>
    <property type="evidence" value="ECO:0007669"/>
    <property type="project" value="UniProtKB-UniRule"/>
</dbReference>
<dbReference type="InterPro" id="IPR011095">
    <property type="entry name" value="Dala_Dala_lig_C"/>
</dbReference>
<dbReference type="NCBIfam" id="NF002378">
    <property type="entry name" value="PRK01372.1"/>
    <property type="match status" value="1"/>
</dbReference>
<dbReference type="OrthoDB" id="9813261at2"/>
<keyword evidence="7" id="KW-0547">Nucleotide-binding</keyword>
<keyword evidence="4" id="KW-0963">Cytoplasm</keyword>
<dbReference type="Gene3D" id="3.30.470.20">
    <property type="entry name" value="ATP-grasp fold, B domain"/>
    <property type="match status" value="1"/>
</dbReference>
<evidence type="ECO:0000259" key="8">
    <source>
        <dbReference type="PROSITE" id="PS50975"/>
    </source>
</evidence>
<dbReference type="InterPro" id="IPR016185">
    <property type="entry name" value="PreATP-grasp_dom_sf"/>
</dbReference>
<dbReference type="PANTHER" id="PTHR23132">
    <property type="entry name" value="D-ALANINE--D-ALANINE LIGASE"/>
    <property type="match status" value="1"/>
</dbReference>
<comment type="function">
    <text evidence="4">Cell wall formation.</text>
</comment>
<dbReference type="GO" id="GO:0046872">
    <property type="term" value="F:metal ion binding"/>
    <property type="evidence" value="ECO:0007669"/>
    <property type="project" value="UniProtKB-KW"/>
</dbReference>
<dbReference type="PIRSF" id="PIRSF039102">
    <property type="entry name" value="Ddl/VanB"/>
    <property type="match status" value="1"/>
</dbReference>
<dbReference type="PANTHER" id="PTHR23132:SF23">
    <property type="entry name" value="D-ALANINE--D-ALANINE LIGASE B"/>
    <property type="match status" value="1"/>
</dbReference>
<comment type="similarity">
    <text evidence="1 4">Belongs to the D-alanine--D-alanine ligase family.</text>
</comment>
<dbReference type="PROSITE" id="PS50975">
    <property type="entry name" value="ATP_GRASP"/>
    <property type="match status" value="1"/>
</dbReference>
<evidence type="ECO:0000313" key="9">
    <source>
        <dbReference type="EMBL" id="EEA89675.1"/>
    </source>
</evidence>
<dbReference type="Gene3D" id="3.30.1490.20">
    <property type="entry name" value="ATP-grasp fold, A domain"/>
    <property type="match status" value="1"/>
</dbReference>
<dbReference type="AlphaFoldDB" id="B6GDN6"/>
<dbReference type="GO" id="GO:0005737">
    <property type="term" value="C:cytoplasm"/>
    <property type="evidence" value="ECO:0007669"/>
    <property type="project" value="UniProtKB-SubCell"/>
</dbReference>
<comment type="caution">
    <text evidence="9">The sequence shown here is derived from an EMBL/GenBank/DDBJ whole genome shotgun (WGS) entry which is preliminary data.</text>
</comment>
<dbReference type="EC" id="6.3.2.4" evidence="4"/>
<evidence type="ECO:0000256" key="7">
    <source>
        <dbReference type="PROSITE-ProRule" id="PRU00409"/>
    </source>
</evidence>
<dbReference type="NCBIfam" id="TIGR01205">
    <property type="entry name" value="D_ala_D_alaTIGR"/>
    <property type="match status" value="1"/>
</dbReference>
<dbReference type="SUPFAM" id="SSF52440">
    <property type="entry name" value="PreATP-grasp domain"/>
    <property type="match status" value="1"/>
</dbReference>
<reference evidence="9 10" key="1">
    <citation type="submission" date="2008-10" db="EMBL/GenBank/DDBJ databases">
        <title>Draft genome sequence of Collinsella stercoris (DSM 13279).</title>
        <authorList>
            <person name="Sudarsanam P."/>
            <person name="Ley R."/>
            <person name="Guruge J."/>
            <person name="Turnbaugh P.J."/>
            <person name="Mahowald M."/>
            <person name="Liep D."/>
            <person name="Gordon J."/>
        </authorList>
    </citation>
    <scope>NUCLEOTIDE SEQUENCE [LARGE SCALE GENOMIC DNA]</scope>
    <source>
        <strain evidence="9 10">DSM 13279</strain>
    </source>
</reference>
<evidence type="ECO:0000256" key="5">
    <source>
        <dbReference type="PIRSR" id="PIRSR039102-1"/>
    </source>
</evidence>
<dbReference type="RefSeq" id="WP_006721845.1">
    <property type="nucleotide sequence ID" value="NZ_CP085935.1"/>
</dbReference>
<dbReference type="InterPro" id="IPR011761">
    <property type="entry name" value="ATP-grasp"/>
</dbReference>
<evidence type="ECO:0000256" key="3">
    <source>
        <dbReference type="ARBA" id="ARBA00023316"/>
    </source>
</evidence>
<reference evidence="9 10" key="2">
    <citation type="submission" date="2008-10" db="EMBL/GenBank/DDBJ databases">
        <authorList>
            <person name="Fulton L."/>
            <person name="Clifton S."/>
            <person name="Fulton B."/>
            <person name="Xu J."/>
            <person name="Minx P."/>
            <person name="Pepin K.H."/>
            <person name="Johnson M."/>
            <person name="Thiruvilangam P."/>
            <person name="Bhonagiri V."/>
            <person name="Nash W.E."/>
            <person name="Mardis E.R."/>
            <person name="Wilson R.K."/>
        </authorList>
    </citation>
    <scope>NUCLEOTIDE SEQUENCE [LARGE SCALE GENOMIC DNA]</scope>
    <source>
        <strain evidence="9 10">DSM 13279</strain>
    </source>
</reference>
<keyword evidence="6" id="KW-0464">Manganese</keyword>
<feature type="binding site" evidence="6">
    <location>
        <position position="278"/>
    </location>
    <ligand>
        <name>Mg(2+)</name>
        <dbReference type="ChEBI" id="CHEBI:18420"/>
        <label>2</label>
    </ligand>
</feature>
<keyword evidence="4" id="KW-0573">Peptidoglycan synthesis</keyword>
<comment type="cofactor">
    <cofactor evidence="6">
        <name>Mg(2+)</name>
        <dbReference type="ChEBI" id="CHEBI:18420"/>
    </cofactor>
    <cofactor evidence="6">
        <name>Mn(2+)</name>
        <dbReference type="ChEBI" id="CHEBI:29035"/>
    </cofactor>
    <text evidence="6">Binds 2 magnesium or manganese ions per subunit.</text>
</comment>
<gene>
    <name evidence="4" type="primary">ddl</name>
    <name evidence="9" type="ORF">COLSTE_02219</name>
</gene>
<dbReference type="Proteomes" id="UP000003560">
    <property type="component" value="Unassembled WGS sequence"/>
</dbReference>
<feature type="active site" evidence="5">
    <location>
        <position position="289"/>
    </location>
</feature>
<sequence length="319" mass="34147">MDRTGRQDLRIAVLAGGTSDEREISLASGKNVVHALTEAGYGSVELIDPAAPTFLERMTGDGWDAAFIALHGIGGEDGRIQHVLEFLGIPYTASSPLASGIAMDKDLSKLLYRRAGLPVAPSVTFGRADMLPLEEIVAVVGEQSFVKPVVNGSSYGISLAKDPSELANAIEVAFEHGEKVMVEKRVFGTECSVAAVGDGETLRALPVVEILVPEQSEFYDLEVKYADPKDLHRIPACLPEDVYAQVQEIACRAHEALGLYGISRTDVIVTEDGPVILETNNIPGMTPESLVPDEARHAGIPFSELCAELVDLALKRAGR</sequence>
<keyword evidence="7" id="KW-0067">ATP-binding</keyword>
<keyword evidence="6" id="KW-0460">Magnesium</keyword>
<keyword evidence="3 4" id="KW-0961">Cell wall biogenesis/degradation</keyword>
<keyword evidence="2 4" id="KW-0436">Ligase</keyword>